<dbReference type="EMBL" id="QUAL01000349">
    <property type="protein sequence ID" value="RIQ14449.1"/>
    <property type="molecule type" value="Genomic_DNA"/>
</dbReference>
<dbReference type="PANTHER" id="PTHR38479">
    <property type="entry name" value="LMO0824 PROTEIN"/>
    <property type="match status" value="1"/>
</dbReference>
<organism evidence="1 2">
    <name type="scientific">Jiangella rhizosphaerae</name>
    <dbReference type="NCBI Taxonomy" id="2293569"/>
    <lineage>
        <taxon>Bacteria</taxon>
        <taxon>Bacillati</taxon>
        <taxon>Actinomycetota</taxon>
        <taxon>Actinomycetes</taxon>
        <taxon>Jiangellales</taxon>
        <taxon>Jiangellaceae</taxon>
        <taxon>Jiangella</taxon>
    </lineage>
</organism>
<accession>A0A418KJB8</accession>
<dbReference type="RefSeq" id="WP_119662369.1">
    <property type="nucleotide sequence ID" value="NZ_QUAL01000349.1"/>
</dbReference>
<dbReference type="PANTHER" id="PTHR38479:SF2">
    <property type="entry name" value="WINGED HELIX DNA-BINDING DOMAIN-CONTAINING PROTEIN"/>
    <property type="match status" value="1"/>
</dbReference>
<dbReference type="AlphaFoldDB" id="A0A418KJB8"/>
<dbReference type="Proteomes" id="UP000284057">
    <property type="component" value="Unassembled WGS sequence"/>
</dbReference>
<keyword evidence="2" id="KW-1185">Reference proteome</keyword>
<dbReference type="Pfam" id="PF06224">
    <property type="entry name" value="AlkZ-like"/>
    <property type="match status" value="1"/>
</dbReference>
<reference evidence="1 2" key="1">
    <citation type="submission" date="2018-09" db="EMBL/GenBank/DDBJ databases">
        <title>Isolation, diversity and antifungal activity of actinobacteria from wheat.</title>
        <authorList>
            <person name="Han C."/>
        </authorList>
    </citation>
    <scope>NUCLEOTIDE SEQUENCE [LARGE SCALE GENOMIC DNA]</scope>
    <source>
        <strain evidence="1 2">NEAU-YY265</strain>
    </source>
</reference>
<evidence type="ECO:0000313" key="2">
    <source>
        <dbReference type="Proteomes" id="UP000284057"/>
    </source>
</evidence>
<evidence type="ECO:0000313" key="1">
    <source>
        <dbReference type="EMBL" id="RIQ14449.1"/>
    </source>
</evidence>
<dbReference type="InterPro" id="IPR009351">
    <property type="entry name" value="AlkZ-like"/>
</dbReference>
<dbReference type="OrthoDB" id="9148135at2"/>
<dbReference type="GO" id="GO:0003677">
    <property type="term" value="F:DNA binding"/>
    <property type="evidence" value="ECO:0007669"/>
    <property type="project" value="UniProtKB-KW"/>
</dbReference>
<proteinExistence type="predicted"/>
<gene>
    <name evidence="1" type="ORF">DY240_24730</name>
</gene>
<keyword evidence="1" id="KW-0238">DNA-binding</keyword>
<name>A0A418KJB8_9ACTN</name>
<comment type="caution">
    <text evidence="1">The sequence shown here is derived from an EMBL/GenBank/DDBJ whole genome shotgun (WGS) entry which is preliminary data.</text>
</comment>
<protein>
    <submittedName>
        <fullName evidence="1">Winged helix DNA-binding domain-containing protein</fullName>
    </submittedName>
</protein>
<sequence>MDVTIARWRLRTQRLTEPPARTAAEAIGTLLAVQAENPAQSAWAVAARTAAPDGSELAALLDSGAVLRTHVLRPTWHYVARDDLDWLLALTAPRVAKVTATQLHGDLGLTVPNLDRLTTAVLDTLATTPDRTRDELAAAVRDHVPALAERVTGRLMMLVLAHLELDRLVCSGRPRDGDHTYALYRDRVGARADAATFDRDEALATIARRYFTGHGPATVKDLAYWATLTVTDVRRGLAAVGDELESFDHDGRTFWHAPGDAPTGPGRPDGHLLQLLDEIYRGYQDSRWVLDAEGVVPRSREATIGIALVDGQVVAGMKRTVTPSSVRFDLTPHRPLSAAERRALTDAATRYGDFLGRPAVLTGAG</sequence>